<protein>
    <submittedName>
        <fullName evidence="2">Ephrin type-B receptor 2-like protein</fullName>
    </submittedName>
</protein>
<evidence type="ECO:0000256" key="1">
    <source>
        <dbReference type="SAM" id="MobiDB-lite"/>
    </source>
</evidence>
<name>A0A498ML11_LABRO</name>
<feature type="region of interest" description="Disordered" evidence="1">
    <location>
        <begin position="122"/>
        <end position="160"/>
    </location>
</feature>
<reference evidence="2 3" key="1">
    <citation type="submission" date="2018-03" db="EMBL/GenBank/DDBJ databases">
        <title>Draft genome sequence of Rohu Carp (Labeo rohita).</title>
        <authorList>
            <person name="Das P."/>
            <person name="Kushwaha B."/>
            <person name="Joshi C.G."/>
            <person name="Kumar D."/>
            <person name="Nagpure N.S."/>
            <person name="Sahoo L."/>
            <person name="Das S.P."/>
            <person name="Bit A."/>
            <person name="Patnaik S."/>
            <person name="Meher P.K."/>
            <person name="Jayasankar P."/>
            <person name="Koringa P.G."/>
            <person name="Patel N.V."/>
            <person name="Hinsu A.T."/>
            <person name="Kumar R."/>
            <person name="Pandey M."/>
            <person name="Agarwal S."/>
            <person name="Srivastava S."/>
            <person name="Singh M."/>
            <person name="Iquebal M.A."/>
            <person name="Jaiswal S."/>
            <person name="Angadi U.B."/>
            <person name="Kumar N."/>
            <person name="Raza M."/>
            <person name="Shah T.M."/>
            <person name="Rai A."/>
            <person name="Jena J.K."/>
        </authorList>
    </citation>
    <scope>NUCLEOTIDE SEQUENCE [LARGE SCALE GENOMIC DNA]</scope>
    <source>
        <strain evidence="2">DASCIFA01</strain>
        <tissue evidence="2">Testis</tissue>
    </source>
</reference>
<comment type="caution">
    <text evidence="2">The sequence shown here is derived from an EMBL/GenBank/DDBJ whole genome shotgun (WGS) entry which is preliminary data.</text>
</comment>
<accession>A0A498ML11</accession>
<dbReference type="EMBL" id="QBIY01012603">
    <property type="protein sequence ID" value="RXN22068.1"/>
    <property type="molecule type" value="Genomic_DNA"/>
</dbReference>
<gene>
    <name evidence="2" type="ORF">ROHU_023575</name>
</gene>
<dbReference type="AlphaFoldDB" id="A0A498ML11"/>
<sequence>MMFKQVLRDPIVVDYSSHAKTLLSHLHEAASIAQQHSAKEQQKQAQGYNKRTHFNVGDRVLIANKGERGRRKLADKWEATVYVVINQNPQTHTYVVQDEKGARRVVHRNLLLDISFLPVQMESGGTSNSHLDESDDERGSVANSQPQDLADCLESGSSER</sequence>
<dbReference type="Proteomes" id="UP000290572">
    <property type="component" value="Unassembled WGS sequence"/>
</dbReference>
<evidence type="ECO:0000313" key="2">
    <source>
        <dbReference type="EMBL" id="RXN22068.1"/>
    </source>
</evidence>
<dbReference type="STRING" id="84645.A0A498ML11"/>
<keyword evidence="2" id="KW-0675">Receptor</keyword>
<proteinExistence type="predicted"/>
<evidence type="ECO:0000313" key="3">
    <source>
        <dbReference type="Proteomes" id="UP000290572"/>
    </source>
</evidence>
<keyword evidence="3" id="KW-1185">Reference proteome</keyword>
<organism evidence="2 3">
    <name type="scientific">Labeo rohita</name>
    <name type="common">Indian major carp</name>
    <name type="synonym">Cyprinus rohita</name>
    <dbReference type="NCBI Taxonomy" id="84645"/>
    <lineage>
        <taxon>Eukaryota</taxon>
        <taxon>Metazoa</taxon>
        <taxon>Chordata</taxon>
        <taxon>Craniata</taxon>
        <taxon>Vertebrata</taxon>
        <taxon>Euteleostomi</taxon>
        <taxon>Actinopterygii</taxon>
        <taxon>Neopterygii</taxon>
        <taxon>Teleostei</taxon>
        <taxon>Ostariophysi</taxon>
        <taxon>Cypriniformes</taxon>
        <taxon>Cyprinidae</taxon>
        <taxon>Labeoninae</taxon>
        <taxon>Labeonini</taxon>
        <taxon>Labeo</taxon>
    </lineage>
</organism>